<dbReference type="Proteomes" id="UP000283469">
    <property type="component" value="Unassembled WGS sequence"/>
</dbReference>
<dbReference type="OrthoDB" id="9807740at2"/>
<evidence type="ECO:0000313" key="8">
    <source>
        <dbReference type="EMBL" id="RJG55204.1"/>
    </source>
</evidence>
<gene>
    <name evidence="7 8" type="primary">ybeY</name>
    <name evidence="8" type="ORF">D0Z70_10350</name>
</gene>
<feature type="binding site" evidence="7">
    <location>
        <position position="137"/>
    </location>
    <ligand>
        <name>Zn(2+)</name>
        <dbReference type="ChEBI" id="CHEBI:29105"/>
        <note>catalytic</note>
    </ligand>
</feature>
<dbReference type="GO" id="GO:0004521">
    <property type="term" value="F:RNA endonuclease activity"/>
    <property type="evidence" value="ECO:0007669"/>
    <property type="project" value="UniProtKB-UniRule"/>
</dbReference>
<dbReference type="GO" id="GO:0005737">
    <property type="term" value="C:cytoplasm"/>
    <property type="evidence" value="ECO:0007669"/>
    <property type="project" value="UniProtKB-SubCell"/>
</dbReference>
<dbReference type="PANTHER" id="PTHR46986">
    <property type="entry name" value="ENDORIBONUCLEASE YBEY, CHLOROPLASTIC"/>
    <property type="match status" value="1"/>
</dbReference>
<dbReference type="HAMAP" id="MF_00009">
    <property type="entry name" value="Endoribonucl_YbeY"/>
    <property type="match status" value="1"/>
</dbReference>
<dbReference type="Pfam" id="PF02130">
    <property type="entry name" value="YbeY"/>
    <property type="match status" value="1"/>
</dbReference>
<keyword evidence="6 7" id="KW-0862">Zinc</keyword>
<keyword evidence="5 7" id="KW-0378">Hydrolase</keyword>
<feature type="binding site" evidence="7">
    <location>
        <position position="131"/>
    </location>
    <ligand>
        <name>Zn(2+)</name>
        <dbReference type="ChEBI" id="CHEBI:29105"/>
        <note>catalytic</note>
    </ligand>
</feature>
<comment type="caution">
    <text evidence="8">The sequence shown here is derived from an EMBL/GenBank/DDBJ whole genome shotgun (WGS) entry which is preliminary data.</text>
</comment>
<dbReference type="NCBIfam" id="TIGR00043">
    <property type="entry name" value="rRNA maturation RNase YbeY"/>
    <property type="match status" value="1"/>
</dbReference>
<keyword evidence="7" id="KW-0690">Ribosome biogenesis</keyword>
<comment type="function">
    <text evidence="7">Single strand-specific metallo-endoribonuclease involved in late-stage 70S ribosome quality control and in maturation of the 3' terminus of the 16S rRNA.</text>
</comment>
<protein>
    <recommendedName>
        <fullName evidence="7">Endoribonuclease YbeY</fullName>
        <ecNumber evidence="7">3.1.-.-</ecNumber>
    </recommendedName>
</protein>
<accession>A0A418YTI7</accession>
<keyword evidence="7" id="KW-0698">rRNA processing</keyword>
<keyword evidence="7" id="KW-0963">Cytoplasm</keyword>
<dbReference type="RefSeq" id="WP_119746083.1">
    <property type="nucleotide sequence ID" value="NZ_QVRA01000007.1"/>
</dbReference>
<keyword evidence="9" id="KW-1185">Reference proteome</keyword>
<comment type="subcellular location">
    <subcellularLocation>
        <location evidence="7">Cytoplasm</location>
    </subcellularLocation>
</comment>
<dbReference type="AlphaFoldDB" id="A0A418YTI7"/>
<sequence>MIDVAVLHDTGWPGTDWELLAQRAVFAAITHSPYTNFATDEAMYEVAVKLTTDDEVHSLNRAYRDKDKPTNVLSFPMVQADLLQGTSNTDDGEVLLGDIVLAEGVCAAEATDKGISIADHAAHLIIHGTFHLLGYDHMDDNEAEAMEALEVAALASLGLSDPYGDRVTSGV</sequence>
<evidence type="ECO:0000256" key="3">
    <source>
        <dbReference type="ARBA" id="ARBA00022723"/>
    </source>
</evidence>
<dbReference type="GO" id="GO:0008270">
    <property type="term" value="F:zinc ion binding"/>
    <property type="evidence" value="ECO:0007669"/>
    <property type="project" value="UniProtKB-UniRule"/>
</dbReference>
<name>A0A418YTI7_9SPHN</name>
<evidence type="ECO:0000256" key="1">
    <source>
        <dbReference type="ARBA" id="ARBA00010875"/>
    </source>
</evidence>
<dbReference type="GO" id="GO:0004222">
    <property type="term" value="F:metalloendopeptidase activity"/>
    <property type="evidence" value="ECO:0007669"/>
    <property type="project" value="InterPro"/>
</dbReference>
<proteinExistence type="inferred from homology"/>
<evidence type="ECO:0000256" key="4">
    <source>
        <dbReference type="ARBA" id="ARBA00022759"/>
    </source>
</evidence>
<dbReference type="GO" id="GO:0006364">
    <property type="term" value="P:rRNA processing"/>
    <property type="evidence" value="ECO:0007669"/>
    <property type="project" value="UniProtKB-UniRule"/>
</dbReference>
<keyword evidence="4 7" id="KW-0255">Endonuclease</keyword>
<keyword evidence="3 7" id="KW-0479">Metal-binding</keyword>
<dbReference type="EMBL" id="QVRA01000007">
    <property type="protein sequence ID" value="RJG55204.1"/>
    <property type="molecule type" value="Genomic_DNA"/>
</dbReference>
<dbReference type="EC" id="3.1.-.-" evidence="7"/>
<dbReference type="InterPro" id="IPR023091">
    <property type="entry name" value="MetalPrtase_cat_dom_sf_prd"/>
</dbReference>
<evidence type="ECO:0000256" key="2">
    <source>
        <dbReference type="ARBA" id="ARBA00022722"/>
    </source>
</evidence>
<dbReference type="InterPro" id="IPR002036">
    <property type="entry name" value="YbeY"/>
</dbReference>
<comment type="similarity">
    <text evidence="1 7">Belongs to the endoribonuclease YbeY family.</text>
</comment>
<evidence type="ECO:0000256" key="6">
    <source>
        <dbReference type="ARBA" id="ARBA00022833"/>
    </source>
</evidence>
<dbReference type="PANTHER" id="PTHR46986:SF1">
    <property type="entry name" value="ENDORIBONUCLEASE YBEY, CHLOROPLASTIC"/>
    <property type="match status" value="1"/>
</dbReference>
<evidence type="ECO:0000256" key="7">
    <source>
        <dbReference type="HAMAP-Rule" id="MF_00009"/>
    </source>
</evidence>
<comment type="cofactor">
    <cofactor evidence="7">
        <name>Zn(2+)</name>
        <dbReference type="ChEBI" id="CHEBI:29105"/>
    </cofactor>
    <text evidence="7">Binds 1 zinc ion.</text>
</comment>
<dbReference type="SUPFAM" id="SSF55486">
    <property type="entry name" value="Metalloproteases ('zincins'), catalytic domain"/>
    <property type="match status" value="1"/>
</dbReference>
<organism evidence="8 9">
    <name type="scientific">Sphingobium terrigena</name>
    <dbReference type="NCBI Taxonomy" id="2304063"/>
    <lineage>
        <taxon>Bacteria</taxon>
        <taxon>Pseudomonadati</taxon>
        <taxon>Pseudomonadota</taxon>
        <taxon>Alphaproteobacteria</taxon>
        <taxon>Sphingomonadales</taxon>
        <taxon>Sphingomonadaceae</taxon>
        <taxon>Sphingobium</taxon>
    </lineage>
</organism>
<reference evidence="8 9" key="1">
    <citation type="submission" date="2018-08" db="EMBL/GenBank/DDBJ databases">
        <title>Sphingobium sp. EO9.</title>
        <authorList>
            <person name="Park Y."/>
            <person name="Kim K.H."/>
            <person name="Jeon C.O."/>
        </authorList>
    </citation>
    <scope>NUCLEOTIDE SEQUENCE [LARGE SCALE GENOMIC DNA]</scope>
    <source>
        <strain evidence="8 9">EO9</strain>
    </source>
</reference>
<keyword evidence="2 7" id="KW-0540">Nuclease</keyword>
<dbReference type="Gene3D" id="3.40.390.30">
    <property type="entry name" value="Metalloproteases ('zincins'), catalytic domain"/>
    <property type="match status" value="1"/>
</dbReference>
<evidence type="ECO:0000313" key="9">
    <source>
        <dbReference type="Proteomes" id="UP000283469"/>
    </source>
</evidence>
<evidence type="ECO:0000256" key="5">
    <source>
        <dbReference type="ARBA" id="ARBA00022801"/>
    </source>
</evidence>
<feature type="binding site" evidence="7">
    <location>
        <position position="127"/>
    </location>
    <ligand>
        <name>Zn(2+)</name>
        <dbReference type="ChEBI" id="CHEBI:29105"/>
        <note>catalytic</note>
    </ligand>
</feature>